<dbReference type="PROSITE" id="PS00092">
    <property type="entry name" value="N6_MTASE"/>
    <property type="match status" value="2"/>
</dbReference>
<evidence type="ECO:0000313" key="9">
    <source>
        <dbReference type="Proteomes" id="UP000823900"/>
    </source>
</evidence>
<evidence type="ECO:0000256" key="1">
    <source>
        <dbReference type="ARBA" id="ARBA00006594"/>
    </source>
</evidence>
<dbReference type="PIRSF" id="PIRSF036638">
    <property type="entry name" value="M_m6A_StsI"/>
    <property type="match status" value="1"/>
</dbReference>
<dbReference type="EC" id="2.1.1.72" evidence="2 7"/>
<comment type="similarity">
    <text evidence="1 7">Belongs to the N(4)/N(6)-methyltransferase family.</text>
</comment>
<dbReference type="Gene3D" id="3.40.50.150">
    <property type="entry name" value="Vaccinia Virus protein VP39"/>
    <property type="match status" value="2"/>
</dbReference>
<evidence type="ECO:0000256" key="4">
    <source>
        <dbReference type="ARBA" id="ARBA00022679"/>
    </source>
</evidence>
<dbReference type="SUPFAM" id="SSF53335">
    <property type="entry name" value="S-adenosyl-L-methionine-dependent methyltransferases"/>
    <property type="match status" value="2"/>
</dbReference>
<keyword evidence="4 7" id="KW-0808">Transferase</keyword>
<dbReference type="AlphaFoldDB" id="A0A9D2HFW0"/>
<dbReference type="GO" id="GO:0032259">
    <property type="term" value="P:methylation"/>
    <property type="evidence" value="ECO:0007669"/>
    <property type="project" value="UniProtKB-KW"/>
</dbReference>
<comment type="catalytic activity">
    <reaction evidence="6 7">
        <text>a 2'-deoxyadenosine in DNA + S-adenosyl-L-methionine = an N(6)-methyl-2'-deoxyadenosine in DNA + S-adenosyl-L-homocysteine + H(+)</text>
        <dbReference type="Rhea" id="RHEA:15197"/>
        <dbReference type="Rhea" id="RHEA-COMP:12418"/>
        <dbReference type="Rhea" id="RHEA-COMP:12419"/>
        <dbReference type="ChEBI" id="CHEBI:15378"/>
        <dbReference type="ChEBI" id="CHEBI:57856"/>
        <dbReference type="ChEBI" id="CHEBI:59789"/>
        <dbReference type="ChEBI" id="CHEBI:90615"/>
        <dbReference type="ChEBI" id="CHEBI:90616"/>
        <dbReference type="EC" id="2.1.1.72"/>
    </reaction>
</comment>
<dbReference type="PANTHER" id="PTHR30481">
    <property type="entry name" value="DNA ADENINE METHYLASE"/>
    <property type="match status" value="1"/>
</dbReference>
<dbReference type="InterPro" id="IPR029063">
    <property type="entry name" value="SAM-dependent_MTases_sf"/>
</dbReference>
<dbReference type="InterPro" id="IPR023095">
    <property type="entry name" value="Ade_MeTrfase_dom_2"/>
</dbReference>
<dbReference type="PRINTS" id="PR00505">
    <property type="entry name" value="D12N6MTFRASE"/>
</dbReference>
<dbReference type="GO" id="GO:0006298">
    <property type="term" value="P:mismatch repair"/>
    <property type="evidence" value="ECO:0007669"/>
    <property type="project" value="TreeGrafter"/>
</dbReference>
<evidence type="ECO:0000313" key="8">
    <source>
        <dbReference type="EMBL" id="HJA70082.1"/>
    </source>
</evidence>
<evidence type="ECO:0000256" key="5">
    <source>
        <dbReference type="ARBA" id="ARBA00022691"/>
    </source>
</evidence>
<dbReference type="GO" id="GO:0043565">
    <property type="term" value="F:sequence-specific DNA binding"/>
    <property type="evidence" value="ECO:0007669"/>
    <property type="project" value="TreeGrafter"/>
</dbReference>
<gene>
    <name evidence="8" type="ORF">IAA07_00700</name>
</gene>
<dbReference type="GO" id="GO:1904047">
    <property type="term" value="F:S-adenosyl-L-methionine binding"/>
    <property type="evidence" value="ECO:0007669"/>
    <property type="project" value="TreeGrafter"/>
</dbReference>
<reference evidence="8" key="2">
    <citation type="submission" date="2021-04" db="EMBL/GenBank/DDBJ databases">
        <authorList>
            <person name="Gilroy R."/>
        </authorList>
    </citation>
    <scope>NUCLEOTIDE SEQUENCE</scope>
    <source>
        <strain evidence="8">CHK178-16964</strain>
    </source>
</reference>
<protein>
    <recommendedName>
        <fullName evidence="2 7">Site-specific DNA-methyltransferase (adenine-specific)</fullName>
        <ecNumber evidence="2 7">2.1.1.72</ecNumber>
    </recommendedName>
</protein>
<dbReference type="NCBIfam" id="TIGR00571">
    <property type="entry name" value="dam"/>
    <property type="match status" value="1"/>
</dbReference>
<dbReference type="Gene3D" id="1.10.1020.10">
    <property type="entry name" value="Adenine-specific Methyltransferase, Domain 2"/>
    <property type="match status" value="2"/>
</dbReference>
<name>A0A9D2HFW0_9FIRM</name>
<keyword evidence="3 7" id="KW-0489">Methyltransferase</keyword>
<keyword evidence="5 7" id="KW-0949">S-adenosyl-L-methionine</keyword>
<organism evidence="8 9">
    <name type="scientific">Candidatus Lachnoclostridium stercoravium</name>
    <dbReference type="NCBI Taxonomy" id="2838633"/>
    <lineage>
        <taxon>Bacteria</taxon>
        <taxon>Bacillati</taxon>
        <taxon>Bacillota</taxon>
        <taxon>Clostridia</taxon>
        <taxon>Lachnospirales</taxon>
        <taxon>Lachnospiraceae</taxon>
    </lineage>
</organism>
<dbReference type="Pfam" id="PF02086">
    <property type="entry name" value="MethyltransfD12"/>
    <property type="match status" value="2"/>
</dbReference>
<accession>A0A9D2HFW0</accession>
<dbReference type="PANTHER" id="PTHR30481:SF3">
    <property type="entry name" value="DNA ADENINE METHYLASE"/>
    <property type="match status" value="1"/>
</dbReference>
<comment type="caution">
    <text evidence="8">The sequence shown here is derived from an EMBL/GenBank/DDBJ whole genome shotgun (WGS) entry which is preliminary data.</text>
</comment>
<dbReference type="GO" id="GO:0009007">
    <property type="term" value="F:site-specific DNA-methyltransferase (adenine-specific) activity"/>
    <property type="evidence" value="ECO:0007669"/>
    <property type="project" value="UniProtKB-UniRule"/>
</dbReference>
<dbReference type="GO" id="GO:0009307">
    <property type="term" value="P:DNA restriction-modification system"/>
    <property type="evidence" value="ECO:0007669"/>
    <property type="project" value="InterPro"/>
</dbReference>
<evidence type="ECO:0000256" key="7">
    <source>
        <dbReference type="RuleBase" id="RU361257"/>
    </source>
</evidence>
<evidence type="ECO:0000256" key="3">
    <source>
        <dbReference type="ARBA" id="ARBA00022603"/>
    </source>
</evidence>
<dbReference type="Proteomes" id="UP000823900">
    <property type="component" value="Unassembled WGS sequence"/>
</dbReference>
<evidence type="ECO:0000256" key="2">
    <source>
        <dbReference type="ARBA" id="ARBA00011900"/>
    </source>
</evidence>
<dbReference type="InterPro" id="IPR012327">
    <property type="entry name" value="MeTrfase_D12"/>
</dbReference>
<proteinExistence type="inferred from homology"/>
<dbReference type="EMBL" id="DWZA01000004">
    <property type="protein sequence ID" value="HJA70082.1"/>
    <property type="molecule type" value="Genomic_DNA"/>
</dbReference>
<sequence>MTACKTLKISSRRYLGSKYKLLPFIKGVVEAECTGVNIIADIFSGTGVVASAFPGKKVITNDILYSNYICNFAWFSPEPYDQEKIGEMIAGYNQLDIDEENYMTENFADTFFSRKDCSRIGFIREDIEKAYKEGRINERERAILITSLLYAMDKIANTCGHYDAYRKGASFDKTLELFLPQPPKDNNRNNRCFNKDANELVREIEADLVYIDPPYNSRQYCDTYHLLENVARWEKPKVEGVARKMDRTALKSDYCTSNAAKAFEDLVDHIHARYIILSYNNMAEKGNDRSNAKISDEDIMRILGKKGKVKIFSEDYKAFTTGKSRISDNQERLFFCQCDETPREIVQSPLNYTGGKYKLLPQILPLFPEDIGLFVDLFCGGCNVGINQKSSRAVFNDRDHRLISLYQTLQQTEEREVFSYIEKTIAHYCLSRTAEYGYDRYGCSSNSGLGKYNKEKYLQLRDDFNKKDPADKDYYLMMYVLILFSFNNQIRFNQSGEFNLPVGKRDFNSRMEKKLSKFIRRIHNMDYTFTDLDFRDFPLEELEADSFIYADPPYLITCATYNERSGWGEQDERDLLEFLDRADRRGIRFALSNVMKSKGKTNSILMDWAKENKGRYRVIHLDYDYGNSNYQTKNKGGKADEVLIVNYRPPRKKKQKK</sequence>
<dbReference type="InterPro" id="IPR002052">
    <property type="entry name" value="DNA_methylase_N6_adenine_CS"/>
</dbReference>
<evidence type="ECO:0000256" key="6">
    <source>
        <dbReference type="ARBA" id="ARBA00047942"/>
    </source>
</evidence>
<dbReference type="InterPro" id="IPR012186">
    <property type="entry name" value="Ade-mod_methylase_MStsI"/>
</dbReference>
<reference evidence="8" key="1">
    <citation type="journal article" date="2021" name="PeerJ">
        <title>Extensive microbial diversity within the chicken gut microbiome revealed by metagenomics and culture.</title>
        <authorList>
            <person name="Gilroy R."/>
            <person name="Ravi A."/>
            <person name="Getino M."/>
            <person name="Pursley I."/>
            <person name="Horton D.L."/>
            <person name="Alikhan N.F."/>
            <person name="Baker D."/>
            <person name="Gharbi K."/>
            <person name="Hall N."/>
            <person name="Watson M."/>
            <person name="Adriaenssens E.M."/>
            <person name="Foster-Nyarko E."/>
            <person name="Jarju S."/>
            <person name="Secka A."/>
            <person name="Antonio M."/>
            <person name="Oren A."/>
            <person name="Chaudhuri R.R."/>
            <person name="La Ragione R."/>
            <person name="Hildebrand F."/>
            <person name="Pallen M.J."/>
        </authorList>
    </citation>
    <scope>NUCLEOTIDE SEQUENCE</scope>
    <source>
        <strain evidence="8">CHK178-16964</strain>
    </source>
</reference>